<keyword evidence="1 2" id="KW-0732">Signal</keyword>
<comment type="caution">
    <text evidence="4">The sequence shown here is derived from an EMBL/GenBank/DDBJ whole genome shotgun (WGS) entry which is preliminary data.</text>
</comment>
<dbReference type="InterPro" id="IPR026444">
    <property type="entry name" value="Secre_tail"/>
</dbReference>
<dbReference type="Proteomes" id="UP001589832">
    <property type="component" value="Unassembled WGS sequence"/>
</dbReference>
<evidence type="ECO:0000256" key="1">
    <source>
        <dbReference type="ARBA" id="ARBA00022729"/>
    </source>
</evidence>
<sequence length="249" mass="27039">MKKQYTLKVLLIAIFAIFCTSNIGAQENVRILKLDPSTNSVTLKNFGDANATISGYWFCNFPAYAQVSSMTGVANLGPGEEVNIGSSINFGVADGEFGLYTSSNFGASSDMIDYLQWGNSGHQRESIAVGAGVWDAGTFVSVAPPFEYTGDGTQYGVAFWSTLGIDDFEQGSNLRLYPNPSNATLNIEFKSVITDGTLEVFNLLGKQVFVQSIASNNLSQIDVTNWDSGLYLVKISSEYGDQTKRFIKQ</sequence>
<accession>A0ABV6Q6F5</accession>
<dbReference type="EMBL" id="JBHLTQ010000001">
    <property type="protein sequence ID" value="MFC0603285.1"/>
    <property type="molecule type" value="Genomic_DNA"/>
</dbReference>
<feature type="chain" id="PRO_5046319632" evidence="2">
    <location>
        <begin position="26"/>
        <end position="249"/>
    </location>
</feature>
<dbReference type="NCBIfam" id="TIGR04183">
    <property type="entry name" value="Por_Secre_tail"/>
    <property type="match status" value="1"/>
</dbReference>
<feature type="signal peptide" evidence="2">
    <location>
        <begin position="1"/>
        <end position="25"/>
    </location>
</feature>
<dbReference type="Gene3D" id="2.60.40.3080">
    <property type="match status" value="1"/>
</dbReference>
<evidence type="ECO:0000256" key="2">
    <source>
        <dbReference type="SAM" id="SignalP"/>
    </source>
</evidence>
<evidence type="ECO:0000259" key="3">
    <source>
        <dbReference type="Pfam" id="PF18962"/>
    </source>
</evidence>
<reference evidence="4 5" key="1">
    <citation type="submission" date="2024-09" db="EMBL/GenBank/DDBJ databases">
        <authorList>
            <person name="Sun Q."/>
            <person name="Mori K."/>
        </authorList>
    </citation>
    <scope>NUCLEOTIDE SEQUENCE [LARGE SCALE GENOMIC DNA]</scope>
    <source>
        <strain evidence="4 5">NCAIM B.02481</strain>
    </source>
</reference>
<keyword evidence="5" id="KW-1185">Reference proteome</keyword>
<feature type="domain" description="Secretion system C-terminal sorting" evidence="3">
    <location>
        <begin position="176"/>
        <end position="247"/>
    </location>
</feature>
<proteinExistence type="predicted"/>
<evidence type="ECO:0000313" key="5">
    <source>
        <dbReference type="Proteomes" id="UP001589832"/>
    </source>
</evidence>
<gene>
    <name evidence="4" type="ORF">ACFFGA_01850</name>
</gene>
<name>A0ABV6Q6F5_9FLAO</name>
<evidence type="ECO:0000313" key="4">
    <source>
        <dbReference type="EMBL" id="MFC0603285.1"/>
    </source>
</evidence>
<dbReference type="RefSeq" id="WP_386058831.1">
    <property type="nucleotide sequence ID" value="NZ_JBHLTQ010000001.1"/>
</dbReference>
<dbReference type="Pfam" id="PF18962">
    <property type="entry name" value="Por_Secre_tail"/>
    <property type="match status" value="1"/>
</dbReference>
<organism evidence="4 5">
    <name type="scientific">Winogradskyella pulchriflava</name>
    <dbReference type="NCBI Taxonomy" id="1110688"/>
    <lineage>
        <taxon>Bacteria</taxon>
        <taxon>Pseudomonadati</taxon>
        <taxon>Bacteroidota</taxon>
        <taxon>Flavobacteriia</taxon>
        <taxon>Flavobacteriales</taxon>
        <taxon>Flavobacteriaceae</taxon>
        <taxon>Winogradskyella</taxon>
    </lineage>
</organism>
<protein>
    <submittedName>
        <fullName evidence="4">T9SS type A sorting domain-containing protein</fullName>
    </submittedName>
</protein>